<organism evidence="4 5">
    <name type="scientific">Klebsormidium nitens</name>
    <name type="common">Green alga</name>
    <name type="synonym">Ulothrix nitens</name>
    <dbReference type="NCBI Taxonomy" id="105231"/>
    <lineage>
        <taxon>Eukaryota</taxon>
        <taxon>Viridiplantae</taxon>
        <taxon>Streptophyta</taxon>
        <taxon>Klebsormidiophyceae</taxon>
        <taxon>Klebsormidiales</taxon>
        <taxon>Klebsormidiaceae</taxon>
        <taxon>Klebsormidium</taxon>
    </lineage>
</organism>
<dbReference type="Proteomes" id="UP000054558">
    <property type="component" value="Unassembled WGS sequence"/>
</dbReference>
<comment type="similarity">
    <text evidence="1">Belongs to the TBP family.</text>
</comment>
<dbReference type="InterPro" id="IPR000814">
    <property type="entry name" value="TBP"/>
</dbReference>
<gene>
    <name evidence="4" type="ORF">KFL_007080100</name>
</gene>
<dbReference type="AlphaFoldDB" id="A0A1Y1ILF5"/>
<keyword evidence="2" id="KW-0238">DNA-binding</keyword>
<dbReference type="PRINTS" id="PR00686">
    <property type="entry name" value="TIFACTORIID"/>
</dbReference>
<sequence length="303" mass="32984">MDGPVLDTRSAAVRSFVDSWKAEVRAASASMAATLQRKGLEGPPATLPDLSTMTVIFQTDSGIDIKKLQQASAITDRVAAEPALGSISMIATASKQAKFTNQVSFRYTPGKVGTTRKNCKVFANGKFHLTGARSAWEAVCTLKVVLRTIRALRPDCTQVDKLVKIQSAKVQMLNTDFRLNAPINLEALRDVVMERYGVFGLYEPDHFAGCNIKFAGATILAFKSGSIIITGAKRLEEIAQAFAFVIGAVTESPAVLSNQGRTPLWEQENAKKERTSAGKRSFLELLDDKVDERATEIPTFQIP</sequence>
<protein>
    <submittedName>
        <fullName evidence="4">TATA-box binding protein</fullName>
    </submittedName>
</protein>
<dbReference type="GO" id="GO:0006352">
    <property type="term" value="P:DNA-templated transcription initiation"/>
    <property type="evidence" value="ECO:0007669"/>
    <property type="project" value="InterPro"/>
</dbReference>
<dbReference type="GO" id="GO:0003677">
    <property type="term" value="F:DNA binding"/>
    <property type="evidence" value="ECO:0007669"/>
    <property type="project" value="UniProtKB-KW"/>
</dbReference>
<evidence type="ECO:0000256" key="1">
    <source>
        <dbReference type="ARBA" id="ARBA00005560"/>
    </source>
</evidence>
<evidence type="ECO:0000313" key="5">
    <source>
        <dbReference type="Proteomes" id="UP000054558"/>
    </source>
</evidence>
<evidence type="ECO:0000256" key="2">
    <source>
        <dbReference type="ARBA" id="ARBA00023125"/>
    </source>
</evidence>
<dbReference type="InterPro" id="IPR012295">
    <property type="entry name" value="TBP_dom_sf"/>
</dbReference>
<dbReference type="Pfam" id="PF00352">
    <property type="entry name" value="TBP"/>
    <property type="match status" value="1"/>
</dbReference>
<accession>A0A1Y1ILF5</accession>
<reference evidence="4 5" key="1">
    <citation type="journal article" date="2014" name="Nat. Commun.">
        <title>Klebsormidium flaccidum genome reveals primary factors for plant terrestrial adaptation.</title>
        <authorList>
            <person name="Hori K."/>
            <person name="Maruyama F."/>
            <person name="Fujisawa T."/>
            <person name="Togashi T."/>
            <person name="Yamamoto N."/>
            <person name="Seo M."/>
            <person name="Sato S."/>
            <person name="Yamada T."/>
            <person name="Mori H."/>
            <person name="Tajima N."/>
            <person name="Moriyama T."/>
            <person name="Ikeuchi M."/>
            <person name="Watanabe M."/>
            <person name="Wada H."/>
            <person name="Kobayashi K."/>
            <person name="Saito M."/>
            <person name="Masuda T."/>
            <person name="Sasaki-Sekimoto Y."/>
            <person name="Mashiguchi K."/>
            <person name="Awai K."/>
            <person name="Shimojima M."/>
            <person name="Masuda S."/>
            <person name="Iwai M."/>
            <person name="Nobusawa T."/>
            <person name="Narise T."/>
            <person name="Kondo S."/>
            <person name="Saito H."/>
            <person name="Sato R."/>
            <person name="Murakawa M."/>
            <person name="Ihara Y."/>
            <person name="Oshima-Yamada Y."/>
            <person name="Ohtaka K."/>
            <person name="Satoh M."/>
            <person name="Sonobe K."/>
            <person name="Ishii M."/>
            <person name="Ohtani R."/>
            <person name="Kanamori-Sato M."/>
            <person name="Honoki R."/>
            <person name="Miyazaki D."/>
            <person name="Mochizuki H."/>
            <person name="Umetsu J."/>
            <person name="Higashi K."/>
            <person name="Shibata D."/>
            <person name="Kamiya Y."/>
            <person name="Sato N."/>
            <person name="Nakamura Y."/>
            <person name="Tabata S."/>
            <person name="Ida S."/>
            <person name="Kurokawa K."/>
            <person name="Ohta H."/>
        </authorList>
    </citation>
    <scope>NUCLEOTIDE SEQUENCE [LARGE SCALE GENOMIC DNA]</scope>
    <source>
        <strain evidence="4 5">NIES-2285</strain>
    </source>
</reference>
<keyword evidence="5" id="KW-1185">Reference proteome</keyword>
<keyword evidence="3" id="KW-0804">Transcription</keyword>
<proteinExistence type="inferred from homology"/>
<evidence type="ECO:0000256" key="3">
    <source>
        <dbReference type="ARBA" id="ARBA00023163"/>
    </source>
</evidence>
<dbReference type="EMBL" id="DF237657">
    <property type="protein sequence ID" value="GAQ90972.1"/>
    <property type="molecule type" value="Genomic_DNA"/>
</dbReference>
<dbReference type="OrthoDB" id="560538at2759"/>
<dbReference type="Gene3D" id="3.30.310.10">
    <property type="entry name" value="TATA-Binding Protein"/>
    <property type="match status" value="2"/>
</dbReference>
<name>A0A1Y1ILF5_KLENI</name>
<dbReference type="PANTHER" id="PTHR10126">
    <property type="entry name" value="TATA-BOX BINDING PROTEIN"/>
    <property type="match status" value="1"/>
</dbReference>
<evidence type="ECO:0000313" key="4">
    <source>
        <dbReference type="EMBL" id="GAQ90972.1"/>
    </source>
</evidence>
<dbReference type="STRING" id="105231.A0A1Y1ILF5"/>
<dbReference type="SUPFAM" id="SSF55945">
    <property type="entry name" value="TATA-box binding protein-like"/>
    <property type="match status" value="2"/>
</dbReference>